<dbReference type="EMBL" id="CP053097">
    <property type="protein sequence ID" value="QJR44302.1"/>
    <property type="molecule type" value="Genomic_DNA"/>
</dbReference>
<gene>
    <name evidence="1" type="ORF">HLA92_02575</name>
</gene>
<protein>
    <submittedName>
        <fullName evidence="1">Uncharacterized protein</fullName>
    </submittedName>
</protein>
<name>A0A6M4JH06_9MOLU</name>
<sequence length="206" mass="24563">MLFLDRTLKPIMKTGYKNLTLFKNDELTVWVKLRKKDDSALIGTEKSIQDLNIELTENDIQSFNDYYITDDTFFIASTKLINQLNPLDSWDYKNEKNNYANQNVVNYLIEKFGQFIIEKTPKFVLIVLSIEKEGLKPFYLYGDLSLVNLDRKETHQETKDYYDYIYEKELPKSNYIWENTDAVQNYMKKIKLYVDYFLKIAKSTNK</sequence>
<keyword evidence="2" id="KW-1185">Reference proteome</keyword>
<dbReference type="KEGG" id="mmio:HLA92_02575"/>
<dbReference type="AlphaFoldDB" id="A0A6M4JH06"/>
<accession>A0A6M4JH06</accession>
<evidence type="ECO:0000313" key="1">
    <source>
        <dbReference type="EMBL" id="QJR44302.1"/>
    </source>
</evidence>
<reference evidence="1 2" key="1">
    <citation type="submission" date="2020-05" db="EMBL/GenBank/DDBJ databases">
        <title>Novel Mycoplasma species detected in Mirounga angustirostris (northern elephant seal) from the USA.</title>
        <authorList>
            <person name="Volokhov D.V."/>
        </authorList>
    </citation>
    <scope>NUCLEOTIDE SEQUENCE [LARGE SCALE GENOMIC DNA]</scope>
    <source>
        <strain evidence="1 2">Mirounga ES2806-NAS</strain>
    </source>
</reference>
<dbReference type="RefSeq" id="WP_171113240.1">
    <property type="nucleotide sequence ID" value="NZ_CP053097.1"/>
</dbReference>
<dbReference type="Proteomes" id="UP000502118">
    <property type="component" value="Chromosome"/>
</dbReference>
<evidence type="ECO:0000313" key="2">
    <source>
        <dbReference type="Proteomes" id="UP000502118"/>
    </source>
</evidence>
<organism evidence="1 2">
    <name type="scientific">Mycoplasma miroungirhinis</name>
    <dbReference type="NCBI Taxonomy" id="754516"/>
    <lineage>
        <taxon>Bacteria</taxon>
        <taxon>Bacillati</taxon>
        <taxon>Mycoplasmatota</taxon>
        <taxon>Mollicutes</taxon>
        <taxon>Mycoplasmataceae</taxon>
        <taxon>Mycoplasma</taxon>
    </lineage>
</organism>
<proteinExistence type="predicted"/>